<dbReference type="SUPFAM" id="SSF51735">
    <property type="entry name" value="NAD(P)-binding Rossmann-fold domains"/>
    <property type="match status" value="1"/>
</dbReference>
<dbReference type="RefSeq" id="WP_142455632.1">
    <property type="nucleotide sequence ID" value="NZ_FXTP01000015.1"/>
</dbReference>
<dbReference type="InterPro" id="IPR036291">
    <property type="entry name" value="NAD(P)-bd_dom_sf"/>
</dbReference>
<sequence length="324" mass="35548">MKAFVTGGTGFIGSHLVEALIKSSDYDEVRCLVRNQEKWLSGHDFKQISGDLNDLSALGDGLQGVDVLFHVAGIVKAPTKKEFTQANVDATENLVRLAQKKGVKNLVILSSLAAAGPSNGHPKTERDPMEPVSMYGESKKEMEDAIARAASKEESIKIIRPPAVYGPREDQIFSFFQAFSKGICPIVGDGNNPRVSMVYVSDLVDGIMLAAEKQEAGVHTYFISGEGTHSWNEIKAITGRVLGKKAIPIKIKPNIVKKVAGVIENVASLFGKYPVINREKASELILEWTCSPAKAEKELNYRPKVSLAEGISRTIHWYKMHNWL</sequence>
<reference evidence="2 3" key="1">
    <citation type="submission" date="2017-05" db="EMBL/GenBank/DDBJ databases">
        <authorList>
            <person name="Varghese N."/>
            <person name="Submissions S."/>
        </authorList>
    </citation>
    <scope>NUCLEOTIDE SEQUENCE [LARGE SCALE GENOMIC DNA]</scope>
    <source>
        <strain evidence="2 3">DSM 21985</strain>
    </source>
</reference>
<dbReference type="EMBL" id="FXTP01000015">
    <property type="protein sequence ID" value="SMO91320.1"/>
    <property type="molecule type" value="Genomic_DNA"/>
</dbReference>
<dbReference type="OrthoDB" id="9803111at2"/>
<feature type="domain" description="NAD-dependent epimerase/dehydratase" evidence="1">
    <location>
        <begin position="4"/>
        <end position="219"/>
    </location>
</feature>
<organism evidence="2 3">
    <name type="scientific">Gracilimonas mengyeensis</name>
    <dbReference type="NCBI Taxonomy" id="1302730"/>
    <lineage>
        <taxon>Bacteria</taxon>
        <taxon>Pseudomonadati</taxon>
        <taxon>Balneolota</taxon>
        <taxon>Balneolia</taxon>
        <taxon>Balneolales</taxon>
        <taxon>Balneolaceae</taxon>
        <taxon>Gracilimonas</taxon>
    </lineage>
</organism>
<dbReference type="AlphaFoldDB" id="A0A521F719"/>
<name>A0A521F719_9BACT</name>
<dbReference type="GO" id="GO:0005737">
    <property type="term" value="C:cytoplasm"/>
    <property type="evidence" value="ECO:0007669"/>
    <property type="project" value="TreeGrafter"/>
</dbReference>
<protein>
    <submittedName>
        <fullName evidence="2">Nucleoside-diphosphate-sugar epimerase</fullName>
    </submittedName>
</protein>
<dbReference type="Pfam" id="PF01370">
    <property type="entry name" value="Epimerase"/>
    <property type="match status" value="1"/>
</dbReference>
<gene>
    <name evidence="2" type="ORF">SAMN06265219_11567</name>
</gene>
<dbReference type="GO" id="GO:0004029">
    <property type="term" value="F:aldehyde dehydrogenase (NAD+) activity"/>
    <property type="evidence" value="ECO:0007669"/>
    <property type="project" value="TreeGrafter"/>
</dbReference>
<evidence type="ECO:0000313" key="3">
    <source>
        <dbReference type="Proteomes" id="UP000317557"/>
    </source>
</evidence>
<dbReference type="Proteomes" id="UP000317557">
    <property type="component" value="Unassembled WGS sequence"/>
</dbReference>
<evidence type="ECO:0000259" key="1">
    <source>
        <dbReference type="Pfam" id="PF01370"/>
    </source>
</evidence>
<proteinExistence type="predicted"/>
<dbReference type="InterPro" id="IPR051783">
    <property type="entry name" value="NAD(P)-dependent_oxidoreduct"/>
</dbReference>
<dbReference type="Gene3D" id="3.40.50.720">
    <property type="entry name" value="NAD(P)-binding Rossmann-like Domain"/>
    <property type="match status" value="1"/>
</dbReference>
<dbReference type="PANTHER" id="PTHR48079">
    <property type="entry name" value="PROTEIN YEEZ"/>
    <property type="match status" value="1"/>
</dbReference>
<accession>A0A521F719</accession>
<dbReference type="PANTHER" id="PTHR48079:SF6">
    <property type="entry name" value="NAD(P)-BINDING DOMAIN-CONTAINING PROTEIN-RELATED"/>
    <property type="match status" value="1"/>
</dbReference>
<dbReference type="InterPro" id="IPR001509">
    <property type="entry name" value="Epimerase_deHydtase"/>
</dbReference>
<keyword evidence="3" id="KW-1185">Reference proteome</keyword>
<evidence type="ECO:0000313" key="2">
    <source>
        <dbReference type="EMBL" id="SMO91320.1"/>
    </source>
</evidence>